<dbReference type="Gene3D" id="2.40.330.10">
    <property type="entry name" value="DNA-binding pseudobarrel domain"/>
    <property type="match status" value="1"/>
</dbReference>
<evidence type="ECO:0000313" key="8">
    <source>
        <dbReference type="Proteomes" id="UP000026915"/>
    </source>
</evidence>
<comment type="subcellular location">
    <subcellularLocation>
        <location evidence="1">Nucleus</location>
    </subcellularLocation>
</comment>
<dbReference type="PANTHER" id="PTHR31541">
    <property type="entry name" value="B3 DOMAIN PLANT PROTEIN-RELATED"/>
    <property type="match status" value="1"/>
</dbReference>
<reference evidence="7 8" key="1">
    <citation type="journal article" date="2013" name="Genome Biol.">
        <title>The genome sequence of the most widely cultivated cacao type and its use to identify candidate genes regulating pod color.</title>
        <authorList>
            <person name="Motamayor J.C."/>
            <person name="Mockaitis K."/>
            <person name="Schmutz J."/>
            <person name="Haiminen N."/>
            <person name="Iii D.L."/>
            <person name="Cornejo O."/>
            <person name="Findley S.D."/>
            <person name="Zheng P."/>
            <person name="Utro F."/>
            <person name="Royaert S."/>
            <person name="Saski C."/>
            <person name="Jenkins J."/>
            <person name="Podicheti R."/>
            <person name="Zhao M."/>
            <person name="Scheffler B.E."/>
            <person name="Stack J.C."/>
            <person name="Feltus F.A."/>
            <person name="Mustiga G.M."/>
            <person name="Amores F."/>
            <person name="Phillips W."/>
            <person name="Marelli J.P."/>
            <person name="May G.D."/>
            <person name="Shapiro H."/>
            <person name="Ma J."/>
            <person name="Bustamante C.D."/>
            <person name="Schnell R.J."/>
            <person name="Main D."/>
            <person name="Gilbert D."/>
            <person name="Parida L."/>
            <person name="Kuhn D.N."/>
        </authorList>
    </citation>
    <scope>NUCLEOTIDE SEQUENCE [LARGE SCALE GENOMIC DNA]</scope>
    <source>
        <strain evidence="8">cv. Matina 1-6</strain>
    </source>
</reference>
<dbReference type="Pfam" id="PF02362">
    <property type="entry name" value="B3"/>
    <property type="match status" value="1"/>
</dbReference>
<organism evidence="7 8">
    <name type="scientific">Theobroma cacao</name>
    <name type="common">Cacao</name>
    <name type="synonym">Cocoa</name>
    <dbReference type="NCBI Taxonomy" id="3641"/>
    <lineage>
        <taxon>Eukaryota</taxon>
        <taxon>Viridiplantae</taxon>
        <taxon>Streptophyta</taxon>
        <taxon>Embryophyta</taxon>
        <taxon>Tracheophyta</taxon>
        <taxon>Spermatophyta</taxon>
        <taxon>Magnoliopsida</taxon>
        <taxon>eudicotyledons</taxon>
        <taxon>Gunneridae</taxon>
        <taxon>Pentapetalae</taxon>
        <taxon>rosids</taxon>
        <taxon>malvids</taxon>
        <taxon>Malvales</taxon>
        <taxon>Malvaceae</taxon>
        <taxon>Byttnerioideae</taxon>
        <taxon>Theobroma</taxon>
    </lineage>
</organism>
<keyword evidence="5" id="KW-0539">Nucleus</keyword>
<dbReference type="CDD" id="cd10017">
    <property type="entry name" value="B3_DNA"/>
    <property type="match status" value="1"/>
</dbReference>
<dbReference type="PROSITE" id="PS50863">
    <property type="entry name" value="B3"/>
    <property type="match status" value="1"/>
</dbReference>
<evidence type="ECO:0000256" key="3">
    <source>
        <dbReference type="ARBA" id="ARBA00023125"/>
    </source>
</evidence>
<dbReference type="InterPro" id="IPR005508">
    <property type="entry name" value="At2g31720-like"/>
</dbReference>
<dbReference type="EMBL" id="CM001885">
    <property type="protein sequence ID" value="EOY14013.1"/>
    <property type="molecule type" value="Genomic_DNA"/>
</dbReference>
<dbReference type="InParanoid" id="A0A061FAT0"/>
<evidence type="ECO:0000313" key="7">
    <source>
        <dbReference type="EMBL" id="EOY14013.1"/>
    </source>
</evidence>
<evidence type="ECO:0000256" key="5">
    <source>
        <dbReference type="ARBA" id="ARBA00023242"/>
    </source>
</evidence>
<dbReference type="GO" id="GO:0003677">
    <property type="term" value="F:DNA binding"/>
    <property type="evidence" value="ECO:0007669"/>
    <property type="project" value="UniProtKB-KW"/>
</dbReference>
<keyword evidence="8" id="KW-1185">Reference proteome</keyword>
<dbReference type="SMART" id="SM01019">
    <property type="entry name" value="B3"/>
    <property type="match status" value="1"/>
</dbReference>
<dbReference type="InterPro" id="IPR003340">
    <property type="entry name" value="B3_DNA-bd"/>
</dbReference>
<keyword evidence="3" id="KW-0238">DNA-binding</keyword>
<dbReference type="eggNOG" id="ENOG502S91R">
    <property type="taxonomic scope" value="Eukaryota"/>
</dbReference>
<dbReference type="InterPro" id="IPR015300">
    <property type="entry name" value="DNA-bd_pseudobarrel_sf"/>
</dbReference>
<feature type="domain" description="TF-B3" evidence="6">
    <location>
        <begin position="139"/>
        <end position="205"/>
    </location>
</feature>
<dbReference type="Gramene" id="EOY14013">
    <property type="protein sequence ID" value="EOY14013"/>
    <property type="gene ID" value="TCM_033025"/>
</dbReference>
<evidence type="ECO:0000256" key="4">
    <source>
        <dbReference type="ARBA" id="ARBA00023163"/>
    </source>
</evidence>
<dbReference type="SUPFAM" id="SSF101936">
    <property type="entry name" value="DNA-binding pseudobarrel domain"/>
    <property type="match status" value="1"/>
</dbReference>
<dbReference type="Proteomes" id="UP000026915">
    <property type="component" value="Chromosome 7"/>
</dbReference>
<protein>
    <recommendedName>
        <fullName evidence="6">TF-B3 domain-containing protein</fullName>
    </recommendedName>
</protein>
<name>A0A061FAT0_THECC</name>
<evidence type="ECO:0000256" key="1">
    <source>
        <dbReference type="ARBA" id="ARBA00004123"/>
    </source>
</evidence>
<keyword evidence="4" id="KW-0804">Transcription</keyword>
<accession>A0A061FAT0</accession>
<dbReference type="GO" id="GO:0005634">
    <property type="term" value="C:nucleus"/>
    <property type="evidence" value="ECO:0007669"/>
    <property type="project" value="UniProtKB-SubCell"/>
</dbReference>
<evidence type="ECO:0000256" key="2">
    <source>
        <dbReference type="ARBA" id="ARBA00023015"/>
    </source>
</evidence>
<dbReference type="PANTHER" id="PTHR31541:SF28">
    <property type="entry name" value="TF-B3 DOMAIN-CONTAINING PROTEIN"/>
    <property type="match status" value="1"/>
</dbReference>
<dbReference type="OMA" id="DWITIWM"/>
<evidence type="ECO:0000259" key="6">
    <source>
        <dbReference type="PROSITE" id="PS50863"/>
    </source>
</evidence>
<keyword evidence="2" id="KW-0805">Transcription regulation</keyword>
<dbReference type="AlphaFoldDB" id="A0A061FAT0"/>
<gene>
    <name evidence="7" type="ORF">TCM_033025</name>
</gene>
<sequence length="224" mass="26177">MKKDHKDNKSKSIEEILNEGFLKENDINAAFILASFRSSAPDLEQKRREVLRQLKGKDKQETARKRGQMIMLDKYQPPNIPPVATLAHLIGECSRPYSKQLTETDLKDNQIRLSLNKNHVGKSFIPLLKEHEDVNKGIQVITYDPEGKEYPMKFVFWTSKMYVLTTSGWKRFYKDHALKESDIVTVWMFRHRHTHNLCFAITWRRSPTAPSVVRIQEKATSSQY</sequence>
<proteinExistence type="predicted"/>
<dbReference type="HOGENOM" id="CLU_100761_1_0_1"/>